<evidence type="ECO:0000313" key="9">
    <source>
        <dbReference type="Proteomes" id="UP000540191"/>
    </source>
</evidence>
<dbReference type="InterPro" id="IPR039421">
    <property type="entry name" value="Type_1_exporter"/>
</dbReference>
<feature type="transmembrane region" description="Helical" evidence="6">
    <location>
        <begin position="92"/>
        <end position="112"/>
    </location>
</feature>
<dbReference type="Proteomes" id="UP000540191">
    <property type="component" value="Unassembled WGS sequence"/>
</dbReference>
<feature type="domain" description="ABC transmembrane type-1" evidence="7">
    <location>
        <begin position="49"/>
        <end position="330"/>
    </location>
</feature>
<dbReference type="SUPFAM" id="SSF52540">
    <property type="entry name" value="P-loop containing nucleoside triphosphate hydrolases"/>
    <property type="match status" value="1"/>
</dbReference>
<keyword evidence="3 6" id="KW-1133">Transmembrane helix</keyword>
<keyword evidence="4 6" id="KW-0472">Membrane</keyword>
<feature type="transmembrane region" description="Helical" evidence="6">
    <location>
        <begin position="277"/>
        <end position="299"/>
    </location>
</feature>
<dbReference type="AlphaFoldDB" id="A0A7W7M4E5"/>
<dbReference type="GO" id="GO:0005886">
    <property type="term" value="C:plasma membrane"/>
    <property type="evidence" value="ECO:0007669"/>
    <property type="project" value="UniProtKB-SubCell"/>
</dbReference>
<feature type="transmembrane region" description="Helical" evidence="6">
    <location>
        <begin position="193"/>
        <end position="214"/>
    </location>
</feature>
<dbReference type="InterPro" id="IPR011527">
    <property type="entry name" value="ABC1_TM_dom"/>
</dbReference>
<dbReference type="EMBL" id="JACHNA010000001">
    <property type="protein sequence ID" value="MBB4736518.1"/>
    <property type="molecule type" value="Genomic_DNA"/>
</dbReference>
<organism evidence="8 9">
    <name type="scientific">Micrococcus cohnii</name>
    <dbReference type="NCBI Taxonomy" id="993416"/>
    <lineage>
        <taxon>Bacteria</taxon>
        <taxon>Bacillati</taxon>
        <taxon>Actinomycetota</taxon>
        <taxon>Actinomycetes</taxon>
        <taxon>Micrococcales</taxon>
        <taxon>Micrococcaceae</taxon>
        <taxon>Micrococcus</taxon>
    </lineage>
</organism>
<dbReference type="SUPFAM" id="SSF90123">
    <property type="entry name" value="ABC transporter transmembrane region"/>
    <property type="match status" value="1"/>
</dbReference>
<name>A0A7W7M4E5_9MICC</name>
<dbReference type="Gene3D" id="1.20.1560.10">
    <property type="entry name" value="ABC transporter type 1, transmembrane domain"/>
    <property type="match status" value="1"/>
</dbReference>
<dbReference type="Pfam" id="PF00664">
    <property type="entry name" value="ABC_membrane"/>
    <property type="match status" value="1"/>
</dbReference>
<dbReference type="RefSeq" id="WP_184242176.1">
    <property type="nucleotide sequence ID" value="NZ_JACHNA010000001.1"/>
</dbReference>
<evidence type="ECO:0000313" key="8">
    <source>
        <dbReference type="EMBL" id="MBB4736518.1"/>
    </source>
</evidence>
<dbReference type="PROSITE" id="PS50929">
    <property type="entry name" value="ABC_TM1F"/>
    <property type="match status" value="1"/>
</dbReference>
<evidence type="ECO:0000259" key="7">
    <source>
        <dbReference type="PROSITE" id="PS50929"/>
    </source>
</evidence>
<reference evidence="8 9" key="1">
    <citation type="submission" date="2020-08" db="EMBL/GenBank/DDBJ databases">
        <title>Sequencing the genomes of 1000 actinobacteria strains.</title>
        <authorList>
            <person name="Klenk H.-P."/>
        </authorList>
    </citation>
    <scope>NUCLEOTIDE SEQUENCE [LARGE SCALE GENOMIC DNA]</scope>
    <source>
        <strain evidence="8 9">DSM 23974</strain>
    </source>
</reference>
<evidence type="ECO:0000256" key="2">
    <source>
        <dbReference type="ARBA" id="ARBA00022692"/>
    </source>
</evidence>
<dbReference type="PANTHER" id="PTHR24221">
    <property type="entry name" value="ATP-BINDING CASSETTE SUB-FAMILY B"/>
    <property type="match status" value="1"/>
</dbReference>
<keyword evidence="9" id="KW-1185">Reference proteome</keyword>
<evidence type="ECO:0000256" key="1">
    <source>
        <dbReference type="ARBA" id="ARBA00004651"/>
    </source>
</evidence>
<dbReference type="PANTHER" id="PTHR24221:SF654">
    <property type="entry name" value="ATP-BINDING CASSETTE SUB-FAMILY B MEMBER 6"/>
    <property type="match status" value="1"/>
</dbReference>
<evidence type="ECO:0000256" key="4">
    <source>
        <dbReference type="ARBA" id="ARBA00023136"/>
    </source>
</evidence>
<gene>
    <name evidence="8" type="ORF">HDA30_002026</name>
</gene>
<dbReference type="InterPro" id="IPR027417">
    <property type="entry name" value="P-loop_NTPase"/>
</dbReference>
<feature type="region of interest" description="Disordered" evidence="5">
    <location>
        <begin position="1"/>
        <end position="40"/>
    </location>
</feature>
<comment type="subcellular location">
    <subcellularLocation>
        <location evidence="1">Cell membrane</location>
        <topology evidence="1">Multi-pass membrane protein</topology>
    </subcellularLocation>
</comment>
<comment type="caution">
    <text evidence="8">The sequence shown here is derived from an EMBL/GenBank/DDBJ whole genome shotgun (WGS) entry which is preliminary data.</text>
</comment>
<dbReference type="InterPro" id="IPR036640">
    <property type="entry name" value="ABC1_TM_sf"/>
</dbReference>
<dbReference type="Gene3D" id="3.40.50.300">
    <property type="entry name" value="P-loop containing nucleotide triphosphate hydrolases"/>
    <property type="match status" value="1"/>
</dbReference>
<dbReference type="GO" id="GO:0005524">
    <property type="term" value="F:ATP binding"/>
    <property type="evidence" value="ECO:0007669"/>
    <property type="project" value="InterPro"/>
</dbReference>
<accession>A0A7W7M4E5</accession>
<feature type="transmembrane region" description="Helical" evidence="6">
    <location>
        <begin position="167"/>
        <end position="187"/>
    </location>
</feature>
<sequence length="610" mass="64007">MSVTGGHPGQDARAEKPLAEAGLGDEEEHGPAVPRPGRMPPVFRGRRRALLTLLFLLGVFQAAMALTMAMTVSALLGGDAADVGASGAASAQIWPITVLLLSVVSLAGARWAERVVGEDLGQDYVYEMRRKLIGSALTGGGSSSLGVTVTRASNDLTAVRMWISQGIVPLLTAVPLIAVILVALTVASPVAGAAVGTPVVVLVLCLVPLSRLTYRRARELRRRRGRMSGRISDTVLAGESVRAAGAVRRELAALDRDSAKVVGAAVARARATGAVRAAALAAASAATAGIVLCGAFGVLGDAEVASCLTLVGIITTPLSELGRVVEYRQNYKAARRIQAPLMRHADSVEATERRRERDWESVPVHRDRTGRGGLLVEGLVVDGVPTPRLQARAGQVVAVRCADPGRAHRAVAELVAARSVAADGPDALGTEGGAGPEDQGGLGLGYTVPTVLIDGHDLTRAPDRVRRRLLGVASARVRLERGSIRRLLSLRQPGVADEQIDAVAMRVGLTGVFAQLRDGVRTRVRHGGEPLTVSQRSRVKLGRALLGDPPLLVVDGLDADLDDDGRRVLEGVLRDYPGVAVVVCSSSFRDRLDAVDWDLEDPRRAAQSGA</sequence>
<evidence type="ECO:0000256" key="5">
    <source>
        <dbReference type="SAM" id="MobiDB-lite"/>
    </source>
</evidence>
<proteinExistence type="predicted"/>
<dbReference type="GO" id="GO:0140359">
    <property type="term" value="F:ABC-type transporter activity"/>
    <property type="evidence" value="ECO:0007669"/>
    <property type="project" value="InterPro"/>
</dbReference>
<evidence type="ECO:0000256" key="6">
    <source>
        <dbReference type="SAM" id="Phobius"/>
    </source>
</evidence>
<feature type="transmembrane region" description="Helical" evidence="6">
    <location>
        <begin position="49"/>
        <end position="72"/>
    </location>
</feature>
<evidence type="ECO:0000256" key="3">
    <source>
        <dbReference type="ARBA" id="ARBA00022989"/>
    </source>
</evidence>
<protein>
    <submittedName>
        <fullName evidence="8">ABC-type multidrug transport system fused ATPase/permease subunit</fullName>
    </submittedName>
</protein>
<dbReference type="GO" id="GO:0034040">
    <property type="term" value="F:ATPase-coupled lipid transmembrane transporter activity"/>
    <property type="evidence" value="ECO:0007669"/>
    <property type="project" value="TreeGrafter"/>
</dbReference>
<keyword evidence="2 6" id="KW-0812">Transmembrane</keyword>